<keyword evidence="4" id="KW-0234">DNA repair</keyword>
<gene>
    <name evidence="7" type="ORF">SMN809_LOCUS681</name>
</gene>
<dbReference type="Gene3D" id="3.70.10.10">
    <property type="match status" value="1"/>
</dbReference>
<dbReference type="AlphaFoldDB" id="A0A8S2J2N6"/>
<evidence type="ECO:0000313" key="7">
    <source>
        <dbReference type="EMBL" id="CAF3791926.1"/>
    </source>
</evidence>
<comment type="subcellular location">
    <subcellularLocation>
        <location evidence="1">Nucleus</location>
    </subcellularLocation>
</comment>
<dbReference type="GO" id="GO:0000077">
    <property type="term" value="P:DNA damage checkpoint signaling"/>
    <property type="evidence" value="ECO:0007669"/>
    <property type="project" value="InterPro"/>
</dbReference>
<evidence type="ECO:0000256" key="5">
    <source>
        <dbReference type="ARBA" id="ARBA00023242"/>
    </source>
</evidence>
<dbReference type="Pfam" id="PF02144">
    <property type="entry name" value="Rad1"/>
    <property type="match status" value="1"/>
</dbReference>
<dbReference type="InterPro" id="IPR003021">
    <property type="entry name" value="Rad1_Rec1_Rad17"/>
</dbReference>
<name>A0A8S2J2N6_9BILA</name>
<feature type="region of interest" description="Disordered" evidence="6">
    <location>
        <begin position="1"/>
        <end position="25"/>
    </location>
</feature>
<reference evidence="7" key="1">
    <citation type="submission" date="2021-02" db="EMBL/GenBank/DDBJ databases">
        <authorList>
            <person name="Nowell W R."/>
        </authorList>
    </citation>
    <scope>NUCLEOTIDE SEQUENCE</scope>
</reference>
<comment type="similarity">
    <text evidence="2">Belongs to the rad1 family.</text>
</comment>
<dbReference type="PANTHER" id="PTHR10870:SF0">
    <property type="entry name" value="CELL CYCLE CHECKPOINT PROTEIN RAD1"/>
    <property type="match status" value="1"/>
</dbReference>
<evidence type="ECO:0000256" key="1">
    <source>
        <dbReference type="ARBA" id="ARBA00004123"/>
    </source>
</evidence>
<evidence type="ECO:0000256" key="4">
    <source>
        <dbReference type="ARBA" id="ARBA00023204"/>
    </source>
</evidence>
<sequence>MSLFDTHQEDTDDEEENNVNEQEQTDSADVAFVAKLKSSRTLASILKTIDFADDAIFCALTTGVKIIVEDKQCVQGNAFIDTRVFDSYELVRQVRFRFHLETVLNCLNIFGVPLDPVTHEPLPTNVAVQIHYRENQTHPLQLYLEEDGVITECLIKVLDDTDTIDFDFQTENIVSKVVFKASGFKEALSEIDLKADCIELFITQDVPHFRLIANGCGGSTSVDITQDSPVMDTFLCTEPVHNRKEIDQKCLENLKTIVDVTSTRIVLSSSWRFFPKSRAKVESSFKQIGIDPLLGWTSSRGKTRVDEIYHWLKDFDNKTIHEDIFITKWIAIDDMDLFKLDAKRMQDHFVMTMPLNGITEETIKEAIMLLS</sequence>
<evidence type="ECO:0000313" key="8">
    <source>
        <dbReference type="Proteomes" id="UP000676336"/>
    </source>
</evidence>
<feature type="compositionally biased region" description="Acidic residues" evidence="6">
    <location>
        <begin position="10"/>
        <end position="25"/>
    </location>
</feature>
<dbReference type="PRINTS" id="PR01245">
    <property type="entry name" value="RAD1REC1"/>
</dbReference>
<protein>
    <submittedName>
        <fullName evidence="7">Uncharacterized protein</fullName>
    </submittedName>
</protein>
<dbReference type="PANTHER" id="PTHR10870">
    <property type="entry name" value="CELL CYCLE CHECKPOINT PROTEIN RAD1"/>
    <property type="match status" value="1"/>
</dbReference>
<evidence type="ECO:0000256" key="2">
    <source>
        <dbReference type="ARBA" id="ARBA00010991"/>
    </source>
</evidence>
<accession>A0A8S2J2N6</accession>
<dbReference type="EMBL" id="CAJOBI010000082">
    <property type="protein sequence ID" value="CAF3791926.1"/>
    <property type="molecule type" value="Genomic_DNA"/>
</dbReference>
<evidence type="ECO:0000256" key="3">
    <source>
        <dbReference type="ARBA" id="ARBA00022763"/>
    </source>
</evidence>
<evidence type="ECO:0000256" key="6">
    <source>
        <dbReference type="SAM" id="MobiDB-lite"/>
    </source>
</evidence>
<organism evidence="7 8">
    <name type="scientific">Rotaria magnacalcarata</name>
    <dbReference type="NCBI Taxonomy" id="392030"/>
    <lineage>
        <taxon>Eukaryota</taxon>
        <taxon>Metazoa</taxon>
        <taxon>Spiralia</taxon>
        <taxon>Gnathifera</taxon>
        <taxon>Rotifera</taxon>
        <taxon>Eurotatoria</taxon>
        <taxon>Bdelloidea</taxon>
        <taxon>Philodinida</taxon>
        <taxon>Philodinidae</taxon>
        <taxon>Rotaria</taxon>
    </lineage>
</organism>
<dbReference type="GO" id="GO:0006281">
    <property type="term" value="P:DNA repair"/>
    <property type="evidence" value="ECO:0007669"/>
    <property type="project" value="UniProtKB-KW"/>
</dbReference>
<comment type="caution">
    <text evidence="7">The sequence shown here is derived from an EMBL/GenBank/DDBJ whole genome shotgun (WGS) entry which is preliminary data.</text>
</comment>
<keyword evidence="3" id="KW-0227">DNA damage</keyword>
<keyword evidence="5" id="KW-0539">Nucleus</keyword>
<proteinExistence type="inferred from homology"/>
<dbReference type="Proteomes" id="UP000676336">
    <property type="component" value="Unassembled WGS sequence"/>
</dbReference>
<dbReference type="GO" id="GO:0030896">
    <property type="term" value="C:checkpoint clamp complex"/>
    <property type="evidence" value="ECO:0007669"/>
    <property type="project" value="TreeGrafter"/>
</dbReference>